<evidence type="ECO:0000256" key="1">
    <source>
        <dbReference type="SAM" id="MobiDB-lite"/>
    </source>
</evidence>
<keyword evidence="4" id="KW-1185">Reference proteome</keyword>
<proteinExistence type="predicted"/>
<feature type="compositionally biased region" description="Low complexity" evidence="1">
    <location>
        <begin position="70"/>
        <end position="97"/>
    </location>
</feature>
<name>A0ABW0WZA5_9ACTN</name>
<evidence type="ECO:0000313" key="4">
    <source>
        <dbReference type="Proteomes" id="UP001595975"/>
    </source>
</evidence>
<feature type="compositionally biased region" description="Low complexity" evidence="1">
    <location>
        <begin position="47"/>
        <end position="59"/>
    </location>
</feature>
<dbReference type="Proteomes" id="UP001595975">
    <property type="component" value="Unassembled WGS sequence"/>
</dbReference>
<feature type="signal peptide" evidence="2">
    <location>
        <begin position="1"/>
        <end position="19"/>
    </location>
</feature>
<reference evidence="4" key="1">
    <citation type="journal article" date="2019" name="Int. J. Syst. Evol. Microbiol.">
        <title>The Global Catalogue of Microorganisms (GCM) 10K type strain sequencing project: providing services to taxonomists for standard genome sequencing and annotation.</title>
        <authorList>
            <consortium name="The Broad Institute Genomics Platform"/>
            <consortium name="The Broad Institute Genome Sequencing Center for Infectious Disease"/>
            <person name="Wu L."/>
            <person name="Ma J."/>
        </authorList>
    </citation>
    <scope>NUCLEOTIDE SEQUENCE [LARGE SCALE GENOMIC DNA]</scope>
    <source>
        <strain evidence="4">CGMCC 4.1437</strain>
    </source>
</reference>
<evidence type="ECO:0000256" key="2">
    <source>
        <dbReference type="SAM" id="SignalP"/>
    </source>
</evidence>
<organism evidence="3 4">
    <name type="scientific">Kitasatospora misakiensis</name>
    <dbReference type="NCBI Taxonomy" id="67330"/>
    <lineage>
        <taxon>Bacteria</taxon>
        <taxon>Bacillati</taxon>
        <taxon>Actinomycetota</taxon>
        <taxon>Actinomycetes</taxon>
        <taxon>Kitasatosporales</taxon>
        <taxon>Streptomycetaceae</taxon>
        <taxon>Kitasatospora</taxon>
    </lineage>
</organism>
<evidence type="ECO:0000313" key="3">
    <source>
        <dbReference type="EMBL" id="MFC5662855.1"/>
    </source>
</evidence>
<protein>
    <submittedName>
        <fullName evidence="3">Uncharacterized protein</fullName>
    </submittedName>
</protein>
<comment type="caution">
    <text evidence="3">The sequence shown here is derived from an EMBL/GenBank/DDBJ whole genome shotgun (WGS) entry which is preliminary data.</text>
</comment>
<feature type="compositionally biased region" description="Low complexity" evidence="1">
    <location>
        <begin position="119"/>
        <end position="130"/>
    </location>
</feature>
<feature type="chain" id="PRO_5045810545" evidence="2">
    <location>
        <begin position="20"/>
        <end position="130"/>
    </location>
</feature>
<sequence length="130" mass="11955">MRRPFAAAALLGLAVLVTGCGIRPTAVPVDAGAPASRTACPTVARIPTAPSTPSAAAPAGGAGGVPPAPAHAAPVPGGGAVAARAGSASPSPVAGSPEVKSPAAGPSTAPADNVFGALPSPSASTTPPCR</sequence>
<keyword evidence="2" id="KW-0732">Signal</keyword>
<feature type="region of interest" description="Disordered" evidence="1">
    <location>
        <begin position="44"/>
        <end position="130"/>
    </location>
</feature>
<dbReference type="RefSeq" id="WP_380224469.1">
    <property type="nucleotide sequence ID" value="NZ_JBHSOF010000006.1"/>
</dbReference>
<accession>A0ABW0WZA5</accession>
<dbReference type="PROSITE" id="PS51257">
    <property type="entry name" value="PROKAR_LIPOPROTEIN"/>
    <property type="match status" value="1"/>
</dbReference>
<gene>
    <name evidence="3" type="ORF">ACFP3U_07640</name>
</gene>
<dbReference type="EMBL" id="JBHSOF010000006">
    <property type="protein sequence ID" value="MFC5662855.1"/>
    <property type="molecule type" value="Genomic_DNA"/>
</dbReference>